<protein>
    <recommendedName>
        <fullName evidence="3">NudC domain-containing protein 1</fullName>
    </recommendedName>
</protein>
<dbReference type="PROSITE" id="PS51203">
    <property type="entry name" value="CS"/>
    <property type="match status" value="1"/>
</dbReference>
<gene>
    <name evidence="7" type="ORF">MATL_G00236590</name>
</gene>
<dbReference type="Proteomes" id="UP001046870">
    <property type="component" value="Chromosome 21"/>
</dbReference>
<accession>A0A9D3SWS5</accession>
<evidence type="ECO:0000256" key="2">
    <source>
        <dbReference type="ARBA" id="ARBA00004496"/>
    </source>
</evidence>
<evidence type="ECO:0000313" key="8">
    <source>
        <dbReference type="Proteomes" id="UP001046870"/>
    </source>
</evidence>
<feature type="domain" description="CS" evidence="6">
    <location>
        <begin position="281"/>
        <end position="370"/>
    </location>
</feature>
<dbReference type="GO" id="GO:0005737">
    <property type="term" value="C:cytoplasm"/>
    <property type="evidence" value="ECO:0007669"/>
    <property type="project" value="UniProtKB-SubCell"/>
</dbReference>
<dbReference type="AlphaFoldDB" id="A0A9D3SWS5"/>
<dbReference type="SUPFAM" id="SSF49764">
    <property type="entry name" value="HSP20-like chaperones"/>
    <property type="match status" value="1"/>
</dbReference>
<evidence type="ECO:0000256" key="1">
    <source>
        <dbReference type="ARBA" id="ARBA00004123"/>
    </source>
</evidence>
<keyword evidence="5" id="KW-0539">Nucleus</keyword>
<evidence type="ECO:0000313" key="7">
    <source>
        <dbReference type="EMBL" id="KAG7458285.1"/>
    </source>
</evidence>
<dbReference type="InterPro" id="IPR007052">
    <property type="entry name" value="CS_dom"/>
</dbReference>
<dbReference type="EMBL" id="JAFDVH010000021">
    <property type="protein sequence ID" value="KAG7458285.1"/>
    <property type="molecule type" value="Genomic_DNA"/>
</dbReference>
<dbReference type="Gene3D" id="2.60.40.790">
    <property type="match status" value="1"/>
</dbReference>
<dbReference type="PANTHER" id="PTHR21664:SF1">
    <property type="entry name" value="NUDC DOMAIN-CONTAINING PROTEIN 1"/>
    <property type="match status" value="1"/>
</dbReference>
<keyword evidence="8" id="KW-1185">Reference proteome</keyword>
<comment type="subcellular location">
    <subcellularLocation>
        <location evidence="2">Cytoplasm</location>
    </subcellularLocation>
    <subcellularLocation>
        <location evidence="1">Nucleus</location>
    </subcellularLocation>
</comment>
<dbReference type="InterPro" id="IPR037895">
    <property type="entry name" value="NUDCD1"/>
</dbReference>
<name>A0A9D3SWS5_MEGAT</name>
<dbReference type="OrthoDB" id="428655at2759"/>
<dbReference type="Pfam" id="PF04969">
    <property type="entry name" value="CS"/>
    <property type="match status" value="1"/>
</dbReference>
<evidence type="ECO:0000256" key="3">
    <source>
        <dbReference type="ARBA" id="ARBA00018915"/>
    </source>
</evidence>
<dbReference type="GO" id="GO:0005634">
    <property type="term" value="C:nucleus"/>
    <property type="evidence" value="ECO:0007669"/>
    <property type="project" value="UniProtKB-SubCell"/>
</dbReference>
<organism evidence="7 8">
    <name type="scientific">Megalops atlanticus</name>
    <name type="common">Tarpon</name>
    <name type="synonym">Clupea gigantea</name>
    <dbReference type="NCBI Taxonomy" id="7932"/>
    <lineage>
        <taxon>Eukaryota</taxon>
        <taxon>Metazoa</taxon>
        <taxon>Chordata</taxon>
        <taxon>Craniata</taxon>
        <taxon>Vertebrata</taxon>
        <taxon>Euteleostomi</taxon>
        <taxon>Actinopterygii</taxon>
        <taxon>Neopterygii</taxon>
        <taxon>Teleostei</taxon>
        <taxon>Elopiformes</taxon>
        <taxon>Megalopidae</taxon>
        <taxon>Megalops</taxon>
    </lineage>
</organism>
<proteinExistence type="predicted"/>
<reference evidence="7" key="1">
    <citation type="submission" date="2021-01" db="EMBL/GenBank/DDBJ databases">
        <authorList>
            <person name="Zahm M."/>
            <person name="Roques C."/>
            <person name="Cabau C."/>
            <person name="Klopp C."/>
            <person name="Donnadieu C."/>
            <person name="Jouanno E."/>
            <person name="Lampietro C."/>
            <person name="Louis A."/>
            <person name="Herpin A."/>
            <person name="Echchiki A."/>
            <person name="Berthelot C."/>
            <person name="Parey E."/>
            <person name="Roest-Crollius H."/>
            <person name="Braasch I."/>
            <person name="Postlethwait J."/>
            <person name="Bobe J."/>
            <person name="Montfort J."/>
            <person name="Bouchez O."/>
            <person name="Begum T."/>
            <person name="Mejri S."/>
            <person name="Adams A."/>
            <person name="Chen W.-J."/>
            <person name="Guiguen Y."/>
        </authorList>
    </citation>
    <scope>NUCLEOTIDE SEQUENCE</scope>
    <source>
        <strain evidence="7">YG-15Mar2019-1</strain>
        <tissue evidence="7">Brain</tissue>
    </source>
</reference>
<dbReference type="PANTHER" id="PTHR21664">
    <property type="entry name" value="CHRONIC MYELOGENOUS LEUKEMIA TUMOR ANTIGEN 66"/>
    <property type="match status" value="1"/>
</dbReference>
<evidence type="ECO:0000259" key="6">
    <source>
        <dbReference type="PROSITE" id="PS51203"/>
    </source>
</evidence>
<comment type="caution">
    <text evidence="7">The sequence shown here is derived from an EMBL/GenBank/DDBJ whole genome shotgun (WGS) entry which is preliminary data.</text>
</comment>
<dbReference type="InterPro" id="IPR008978">
    <property type="entry name" value="HSP20-like_chaperone"/>
</dbReference>
<sequence length="584" mass="65844">MAASNCSLKINRQLLDPNFESYRLSLDPLPSYKIQLDAAVAEVKLEDHQYTLDHVRAFGMYNYLHLDPWYEDSIYFIDCMGRVLNLTVTLDTALGKPREVFCIPSDPNLCESRLCASLSLTSATWAALSDGTGRLYLLRTGRRDEGALSRWELLFSENMGEPFIIVHSLSHVHAGVESVELLLLRIQKDQLEAKGSGFSVFLEWLTITNARGHGTFKGGEEQRYKVRKRRLLQGKSVPDYAAVEPQGQGLMVASEKPFRFTHVDGEPLENSASEAMELDEKTEPVYFWQQTTEDITVTVRLPADTTKDVVDFRLSPDSLTLGVQGHATLLEGQLHALVDPTASTWNFQGDQSLEVFLQKKTKGPMWPQLLIGDRVEEFVMNERLTEECISAVEVNDNTEKGKPPCNAQELEDCDTFPGDSSSLMRFDEKTLKPTHVVNLGSHQFLFTLAVSPSEMPCFCLRHDVDALLWQPYPDQTDSMWEHIATFNALGYVQASKRDKKFSTCAPNFSYAALGECLRRVFIYRQPSPVDTVLFNRKQGRQVGQVAKQQVSSLDSNETVLGFRATNERLFVLTSNNVFVLKVNN</sequence>
<evidence type="ECO:0000256" key="5">
    <source>
        <dbReference type="ARBA" id="ARBA00023242"/>
    </source>
</evidence>
<keyword evidence="4" id="KW-0963">Cytoplasm</keyword>
<evidence type="ECO:0000256" key="4">
    <source>
        <dbReference type="ARBA" id="ARBA00022490"/>
    </source>
</evidence>